<proteinExistence type="predicted"/>
<gene>
    <name evidence="1" type="ORF">MM415B00380_0024</name>
</gene>
<evidence type="ECO:0008006" key="2">
    <source>
        <dbReference type="Google" id="ProtNLM"/>
    </source>
</evidence>
<accession>A0A6M3J9P6</accession>
<reference evidence="1" key="1">
    <citation type="submission" date="2020-03" db="EMBL/GenBank/DDBJ databases">
        <title>The deep terrestrial virosphere.</title>
        <authorList>
            <person name="Holmfeldt K."/>
            <person name="Nilsson E."/>
            <person name="Simone D."/>
            <person name="Lopez-Fernandez M."/>
            <person name="Wu X."/>
            <person name="de Brujin I."/>
            <person name="Lundin D."/>
            <person name="Andersson A."/>
            <person name="Bertilsson S."/>
            <person name="Dopson M."/>
        </authorList>
    </citation>
    <scope>NUCLEOTIDE SEQUENCE</scope>
    <source>
        <strain evidence="1">MM415B00380</strain>
    </source>
</reference>
<evidence type="ECO:0000313" key="1">
    <source>
        <dbReference type="EMBL" id="QJA65772.1"/>
    </source>
</evidence>
<protein>
    <recommendedName>
        <fullName evidence="2">Terminase</fullName>
    </recommendedName>
</protein>
<dbReference type="AlphaFoldDB" id="A0A6M3J9P6"/>
<name>A0A6M3J9P6_9ZZZZ</name>
<sequence>MAIKNEAAKPWDRLDEEGKTAYLAFREFLRRRDTQIVADRIGRSVRTVRNYSAAHRWIERADAWDAEQYRAEDEAMLDERAQLAREHLRHWSALRKLAMSEAARLINEAKTRGPDGAPGVISDRVMVQIMDLATRNERLVIGEATDRTEVSEIIDTSRLTDEQLVHLHRLLAICRG</sequence>
<dbReference type="EMBL" id="MT141544">
    <property type="protein sequence ID" value="QJA65772.1"/>
    <property type="molecule type" value="Genomic_DNA"/>
</dbReference>
<organism evidence="1">
    <name type="scientific">viral metagenome</name>
    <dbReference type="NCBI Taxonomy" id="1070528"/>
    <lineage>
        <taxon>unclassified sequences</taxon>
        <taxon>metagenomes</taxon>
        <taxon>organismal metagenomes</taxon>
    </lineage>
</organism>